<organism evidence="1 2">
    <name type="scientific">Chengkuizengella axinellae</name>
    <dbReference type="NCBI Taxonomy" id="3064388"/>
    <lineage>
        <taxon>Bacteria</taxon>
        <taxon>Bacillati</taxon>
        <taxon>Bacillota</taxon>
        <taxon>Bacilli</taxon>
        <taxon>Bacillales</taxon>
        <taxon>Paenibacillaceae</taxon>
        <taxon>Chengkuizengella</taxon>
    </lineage>
</organism>
<name>A0ABT9ITM6_9BACL</name>
<gene>
    <name evidence="1" type="ORF">Q5Y73_00965</name>
</gene>
<dbReference type="RefSeq" id="WP_305989978.1">
    <property type="nucleotide sequence ID" value="NZ_JAVAMP010000001.1"/>
</dbReference>
<evidence type="ECO:0008006" key="3">
    <source>
        <dbReference type="Google" id="ProtNLM"/>
    </source>
</evidence>
<protein>
    <recommendedName>
        <fullName evidence="3">Spore coat protein</fullName>
    </recommendedName>
</protein>
<dbReference type="EMBL" id="JAVAMP010000001">
    <property type="protein sequence ID" value="MDP5272667.1"/>
    <property type="molecule type" value="Genomic_DNA"/>
</dbReference>
<accession>A0ABT9ITM6</accession>
<proteinExistence type="predicted"/>
<keyword evidence="2" id="KW-1185">Reference proteome</keyword>
<dbReference type="Proteomes" id="UP001231941">
    <property type="component" value="Unassembled WGS sequence"/>
</dbReference>
<sequence>MGVFDESICDCCVCPMQCVMKQLVGVGLIGIDTPISRVTTIITSVEDFIVSTSDEGDIPICQITHVDIGDPTNTNITQVLSALKSIKNNKGECACCEDPMTNLLSSEIGNTFDVEFISTFTSPLPNEIIGVGEGILIGLEGAAGASLFLNTFSTCSITRVIPLTTEQINDPDRPSRRTISPLAT</sequence>
<evidence type="ECO:0000313" key="2">
    <source>
        <dbReference type="Proteomes" id="UP001231941"/>
    </source>
</evidence>
<evidence type="ECO:0000313" key="1">
    <source>
        <dbReference type="EMBL" id="MDP5272667.1"/>
    </source>
</evidence>
<comment type="caution">
    <text evidence="1">The sequence shown here is derived from an EMBL/GenBank/DDBJ whole genome shotgun (WGS) entry which is preliminary data.</text>
</comment>
<reference evidence="1 2" key="1">
    <citation type="submission" date="2023-08" db="EMBL/GenBank/DDBJ databases">
        <authorList>
            <person name="Park J.-S."/>
        </authorList>
    </citation>
    <scope>NUCLEOTIDE SEQUENCE [LARGE SCALE GENOMIC DNA]</scope>
    <source>
        <strain evidence="1 2">2205SS18-9</strain>
    </source>
</reference>